<protein>
    <submittedName>
        <fullName evidence="1">P-loop containing nucleoside triphosphate hydrolase protein</fullName>
    </submittedName>
</protein>
<sequence length="422" mass="47932">MFPPEDAADNGVESNWNHVVDSFDNMGLKPELLHGVYAYGFERPSTVQQRIIVPIVKGHDVIVQARSDTGNTATFSIAMLQQLDMSIKGCQALILSPTRELAHAIRNIVVALGKYMAIACHVCIGGTSMREDMARLRAGGQIVVGTPGRVHDMIKRCALTTNNIKTICLDRADEILSRGFGDHITELFRLLPRDIHRQVVFLSTTILMPADALEVTTKFMRNPVRIVERDKLTPELEGIKQFYIAIEKEEWKLDTLFDLYDAVNIKQSVIFCNTRRKVEWLIHQILQRREPQFSQVSAMHCDMEQEQREVLMREFRSDSSRVLITTDLPTPGIEDGAQQPEVSTPTVIMINFDLPTNRENYVHRIGFGRGGRKCVAINFVTTEDVRMLGDIEQFYKMQIKELVDPETILDVPLRGGSRFYLT</sequence>
<evidence type="ECO:0000313" key="2">
    <source>
        <dbReference type="Proteomes" id="UP000790377"/>
    </source>
</evidence>
<gene>
    <name evidence="1" type="ORF">BJ138DRAFT_1116649</name>
</gene>
<accession>A0ACB8A462</accession>
<name>A0ACB8A462_9AGAM</name>
<evidence type="ECO:0000313" key="1">
    <source>
        <dbReference type="EMBL" id="KAH7907483.1"/>
    </source>
</evidence>
<keyword evidence="1" id="KW-0378">Hydrolase</keyword>
<proteinExistence type="predicted"/>
<organism evidence="1 2">
    <name type="scientific">Hygrophoropsis aurantiaca</name>
    <dbReference type="NCBI Taxonomy" id="72124"/>
    <lineage>
        <taxon>Eukaryota</taxon>
        <taxon>Fungi</taxon>
        <taxon>Dikarya</taxon>
        <taxon>Basidiomycota</taxon>
        <taxon>Agaricomycotina</taxon>
        <taxon>Agaricomycetes</taxon>
        <taxon>Agaricomycetidae</taxon>
        <taxon>Boletales</taxon>
        <taxon>Coniophorineae</taxon>
        <taxon>Hygrophoropsidaceae</taxon>
        <taxon>Hygrophoropsis</taxon>
    </lineage>
</organism>
<comment type="caution">
    <text evidence="1">The sequence shown here is derived from an EMBL/GenBank/DDBJ whole genome shotgun (WGS) entry which is preliminary data.</text>
</comment>
<dbReference type="EMBL" id="MU267900">
    <property type="protein sequence ID" value="KAH7907483.1"/>
    <property type="molecule type" value="Genomic_DNA"/>
</dbReference>
<keyword evidence="2" id="KW-1185">Reference proteome</keyword>
<reference evidence="1" key="1">
    <citation type="journal article" date="2021" name="New Phytol.">
        <title>Evolutionary innovations through gain and loss of genes in the ectomycorrhizal Boletales.</title>
        <authorList>
            <person name="Wu G."/>
            <person name="Miyauchi S."/>
            <person name="Morin E."/>
            <person name="Kuo A."/>
            <person name="Drula E."/>
            <person name="Varga T."/>
            <person name="Kohler A."/>
            <person name="Feng B."/>
            <person name="Cao Y."/>
            <person name="Lipzen A."/>
            <person name="Daum C."/>
            <person name="Hundley H."/>
            <person name="Pangilinan J."/>
            <person name="Johnson J."/>
            <person name="Barry K."/>
            <person name="LaButti K."/>
            <person name="Ng V."/>
            <person name="Ahrendt S."/>
            <person name="Min B."/>
            <person name="Choi I.G."/>
            <person name="Park H."/>
            <person name="Plett J.M."/>
            <person name="Magnuson J."/>
            <person name="Spatafora J.W."/>
            <person name="Nagy L.G."/>
            <person name="Henrissat B."/>
            <person name="Grigoriev I.V."/>
            <person name="Yang Z.L."/>
            <person name="Xu J."/>
            <person name="Martin F.M."/>
        </authorList>
    </citation>
    <scope>NUCLEOTIDE SEQUENCE</scope>
    <source>
        <strain evidence="1">ATCC 28755</strain>
    </source>
</reference>
<dbReference type="Proteomes" id="UP000790377">
    <property type="component" value="Unassembled WGS sequence"/>
</dbReference>